<name>A0ABT4AB20_9BACT</name>
<dbReference type="RefSeq" id="WP_267537632.1">
    <property type="nucleotide sequence ID" value="NZ_JAPNKA010000001.1"/>
</dbReference>
<gene>
    <name evidence="1" type="ORF">OV287_30860</name>
</gene>
<dbReference type="EMBL" id="JAPNKA010000001">
    <property type="protein sequence ID" value="MCY1078872.1"/>
    <property type="molecule type" value="Genomic_DNA"/>
</dbReference>
<keyword evidence="2" id="KW-1185">Reference proteome</keyword>
<organism evidence="1 2">
    <name type="scientific">Archangium lansingense</name>
    <dbReference type="NCBI Taxonomy" id="2995310"/>
    <lineage>
        <taxon>Bacteria</taxon>
        <taxon>Pseudomonadati</taxon>
        <taxon>Myxococcota</taxon>
        <taxon>Myxococcia</taxon>
        <taxon>Myxococcales</taxon>
        <taxon>Cystobacterineae</taxon>
        <taxon>Archangiaceae</taxon>
        <taxon>Archangium</taxon>
    </lineage>
</organism>
<accession>A0ABT4AB20</accession>
<reference evidence="1 2" key="1">
    <citation type="submission" date="2022-11" db="EMBL/GenBank/DDBJ databases">
        <title>Minimal conservation of predation-associated metabolite biosynthetic gene clusters underscores biosynthetic potential of Myxococcota including descriptions for ten novel species: Archangium lansinium sp. nov., Myxococcus landrumus sp. nov., Nannocystis bai.</title>
        <authorList>
            <person name="Ahearne A."/>
            <person name="Stevens C."/>
            <person name="Phillips K."/>
        </authorList>
    </citation>
    <scope>NUCLEOTIDE SEQUENCE [LARGE SCALE GENOMIC DNA]</scope>
    <source>
        <strain evidence="1 2">MIWBW</strain>
    </source>
</reference>
<sequence length="167" mass="17994">MYFTNEQKRERDEIANRAMDAGMAELNAREIKFSADQLKRFCTTLARSVGATLEDEPTPSLAMVVTAITLLVAAEVLGLVPSLQNTRRAVELAEVGALAARHLLATGGYPEPSSEQMRKVAQLVTPAAQELVLHQVEGPRAAQVMRDAAAAAVLRVFGPRPSTQALN</sequence>
<evidence type="ECO:0000313" key="2">
    <source>
        <dbReference type="Proteomes" id="UP001207654"/>
    </source>
</evidence>
<evidence type="ECO:0000313" key="1">
    <source>
        <dbReference type="EMBL" id="MCY1078872.1"/>
    </source>
</evidence>
<dbReference type="Proteomes" id="UP001207654">
    <property type="component" value="Unassembled WGS sequence"/>
</dbReference>
<protein>
    <submittedName>
        <fullName evidence="1">Uncharacterized protein</fullName>
    </submittedName>
</protein>
<comment type="caution">
    <text evidence="1">The sequence shown here is derived from an EMBL/GenBank/DDBJ whole genome shotgun (WGS) entry which is preliminary data.</text>
</comment>
<proteinExistence type="predicted"/>